<geneLocation type="plasmid" evidence="3">
    <name>p275d</name>
</geneLocation>
<evidence type="ECO:0000313" key="3">
    <source>
        <dbReference type="Proteomes" id="UP000192085"/>
    </source>
</evidence>
<feature type="transmembrane region" description="Helical" evidence="1">
    <location>
        <begin position="26"/>
        <end position="45"/>
    </location>
</feature>
<evidence type="ECO:0008006" key="4">
    <source>
        <dbReference type="Google" id="ProtNLM"/>
    </source>
</evidence>
<keyword evidence="1" id="KW-0812">Transmembrane</keyword>
<dbReference type="Pfam" id="PF12666">
    <property type="entry name" value="PrgI"/>
    <property type="match status" value="1"/>
</dbReference>
<dbReference type="InterPro" id="IPR024414">
    <property type="entry name" value="Uncharacterised_PrgI"/>
</dbReference>
<dbReference type="AlphaFoldDB" id="A0A1V0NCE8"/>
<keyword evidence="2" id="KW-0614">Plasmid</keyword>
<keyword evidence="1" id="KW-1133">Transmembrane helix</keyword>
<evidence type="ECO:0000256" key="1">
    <source>
        <dbReference type="SAM" id="Phobius"/>
    </source>
</evidence>
<evidence type="ECO:0000313" key="2">
    <source>
        <dbReference type="EMBL" id="ARD97595.1"/>
    </source>
</evidence>
<dbReference type="Proteomes" id="UP000192085">
    <property type="component" value="Plasmid p275D"/>
</dbReference>
<gene>
    <name evidence="2" type="ORF">LL275_pD17</name>
</gene>
<reference evidence="2 3" key="1">
    <citation type="journal article" date="2017" name="BMC Genomics">
        <title>Comparative and functional genomics of the Lactococcus lactis taxon; insights into evolution and niche adaptation.</title>
        <authorList>
            <person name="Kelleher P."/>
            <person name="Bottacini F."/>
            <person name="Mahony J."/>
            <person name="Kilcawley K.N."/>
            <person name="van Sinderen D."/>
        </authorList>
    </citation>
    <scope>NUCLEOTIDE SEQUENCE [LARGE SCALE GENOMIC DNA]</scope>
    <source>
        <strain evidence="2 3">275</strain>
        <plasmid evidence="3">p275d</plasmid>
    </source>
</reference>
<accession>A0A1V0NCE8</accession>
<dbReference type="EMBL" id="CP016702">
    <property type="protein sequence ID" value="ARD97595.1"/>
    <property type="molecule type" value="Genomic_DNA"/>
</dbReference>
<dbReference type="RefSeq" id="WP_081144461.1">
    <property type="nucleotide sequence ID" value="NZ_CP016702.1"/>
</dbReference>
<protein>
    <recommendedName>
        <fullName evidence="4">PrgI family protein</fullName>
    </recommendedName>
</protein>
<sequence length="122" mass="14466">MNFNVRVYKDGSKIHAKVCGMTFRQFLALLMIILATCLLMLNSFMLHINEVLYNIPILLLLFVGLFMTLFKLKGLTGDKYFKLKWKYITTPKVRTYQTERVLKYEHKEFIQSKKVKETDSFI</sequence>
<proteinExistence type="predicted"/>
<feature type="transmembrane region" description="Helical" evidence="1">
    <location>
        <begin position="51"/>
        <end position="72"/>
    </location>
</feature>
<name>A0A1V0NCE8_LACLL</name>
<organism evidence="2 3">
    <name type="scientific">Lactococcus lactis subsp. lactis</name>
    <name type="common">Streptococcus lactis</name>
    <dbReference type="NCBI Taxonomy" id="1360"/>
    <lineage>
        <taxon>Bacteria</taxon>
        <taxon>Bacillati</taxon>
        <taxon>Bacillota</taxon>
        <taxon>Bacilli</taxon>
        <taxon>Lactobacillales</taxon>
        <taxon>Streptococcaceae</taxon>
        <taxon>Lactococcus</taxon>
    </lineage>
</organism>
<keyword evidence="1" id="KW-0472">Membrane</keyword>